<dbReference type="PANTHER" id="PTHR30189:SF1">
    <property type="entry name" value="LPS-ASSEMBLY PROTEIN LPTD"/>
    <property type="match status" value="1"/>
</dbReference>
<evidence type="ECO:0000256" key="2">
    <source>
        <dbReference type="ARBA" id="ARBA00023136"/>
    </source>
</evidence>
<keyword evidence="9" id="KW-1185">Reference proteome</keyword>
<sequence length="748" mass="84236">MPVLAQSSGGKKHGATAEQPTQQDDQGRITGWALCEADPLAALILPRTNAPADGPTEYLADSAMSSAEEARLEGNVQVHRGDTQLEAPLLTLDRQANVAHAPDGLRAGTPSLAVTAKRGAYAVDEHVGDFSDAQYYVPQRNAQGEAAHIVDRRDQQTTELEQVTYSTCARGKEFWRVRASEMNLDHAAGRGEAWHAKVDFGGVPVLYLPYLSFPINNERQSGFLAPSLGFDTTSGLDLAVPYYWNIAPNQDATFTPRIIAQRGLLVGSEYRFLNPSNSGEIGFEYLPNDREAERERSFLNLNARGQWGILSSSLKYEWVSDSDYFRDLGNGLNVEDTAYLERRLDTYIANPYGNLLLRFRGYQTLDGEDFTRTKQYSQLPQLVFWNNWGNVNELNYELRAEAVRFTHPTFVEGTRFDLEPAVSLPLSWSYAFLTPRVALRQTNWQLDYPGATPTGYRDSPNRTAPVISVDSGLIFERDVSFGGQGYVQTLEPRLYYLRVPYRKQSDIPIFDTTLYTENFNWLFYENRFAGADRLGDANQLTTAISTRVLSAEDGRERMRVSIGQINYFSDPRVTLGADSTVDGNRSDFVAEATMTLDRHWYARASTLWDPDSQSAKRYAADLRYRGDSGQILNLSYRYSDDPTQKTIQDTDLEQIDLSSAWPLNASWKLFGRYSYSLLYDNPTDVFAGVEYGDCCWAVRLLARQYRNYPTDVESKNAMFLELELKGLSSIGASADKFLSKSILDYSRQ</sequence>
<evidence type="ECO:0000259" key="7">
    <source>
        <dbReference type="Pfam" id="PF04453"/>
    </source>
</evidence>
<gene>
    <name evidence="4" type="primary">lptD</name>
    <name evidence="8" type="ORF">C7443_104139</name>
</gene>
<dbReference type="AlphaFoldDB" id="A0A317MWJ0"/>
<comment type="subcellular location">
    <subcellularLocation>
        <location evidence="4">Cell outer membrane</location>
    </subcellularLocation>
</comment>
<name>A0A317MWJ0_9GAMM</name>
<feature type="domain" description="Organic solvent tolerance-like N-terminal" evidence="6">
    <location>
        <begin position="67"/>
        <end position="187"/>
    </location>
</feature>
<evidence type="ECO:0000313" key="8">
    <source>
        <dbReference type="EMBL" id="PWV62344.1"/>
    </source>
</evidence>
<evidence type="ECO:0000256" key="4">
    <source>
        <dbReference type="HAMAP-Rule" id="MF_01411"/>
    </source>
</evidence>
<protein>
    <recommendedName>
        <fullName evidence="4">LPS-assembly protein LptD</fullName>
    </recommendedName>
</protein>
<dbReference type="InterPro" id="IPR050218">
    <property type="entry name" value="LptD"/>
</dbReference>
<dbReference type="PANTHER" id="PTHR30189">
    <property type="entry name" value="LPS-ASSEMBLY PROTEIN"/>
    <property type="match status" value="1"/>
</dbReference>
<dbReference type="InterPro" id="IPR005653">
    <property type="entry name" value="OstA-like_N"/>
</dbReference>
<comment type="caution">
    <text evidence="4">Lacks conserved residue(s) required for the propagation of feature annotation.</text>
</comment>
<dbReference type="Pfam" id="PF03968">
    <property type="entry name" value="LptD_N"/>
    <property type="match status" value="1"/>
</dbReference>
<evidence type="ECO:0000256" key="5">
    <source>
        <dbReference type="SAM" id="MobiDB-lite"/>
    </source>
</evidence>
<feature type="domain" description="LptD C-terminal" evidence="7">
    <location>
        <begin position="296"/>
        <end position="667"/>
    </location>
</feature>
<keyword evidence="3 4" id="KW-0998">Cell outer membrane</keyword>
<comment type="similarity">
    <text evidence="4">Belongs to the LptD family.</text>
</comment>
<dbReference type="Pfam" id="PF04453">
    <property type="entry name" value="LptD"/>
    <property type="match status" value="1"/>
</dbReference>
<reference evidence="8 9" key="1">
    <citation type="submission" date="2018-05" db="EMBL/GenBank/DDBJ databases">
        <title>Genomic Encyclopedia of Type Strains, Phase IV (KMG-IV): sequencing the most valuable type-strain genomes for metagenomic binning, comparative biology and taxonomic classification.</title>
        <authorList>
            <person name="Goeker M."/>
        </authorList>
    </citation>
    <scope>NUCLEOTIDE SEQUENCE [LARGE SCALE GENOMIC DNA]</scope>
    <source>
        <strain evidence="8 9">DSM 23606</strain>
    </source>
</reference>
<evidence type="ECO:0000256" key="3">
    <source>
        <dbReference type="ARBA" id="ARBA00023237"/>
    </source>
</evidence>
<dbReference type="InterPro" id="IPR020889">
    <property type="entry name" value="LipoPS_assembly_LptD"/>
</dbReference>
<feature type="region of interest" description="Disordered" evidence="5">
    <location>
        <begin position="1"/>
        <end position="25"/>
    </location>
</feature>
<proteinExistence type="inferred from homology"/>
<dbReference type="InterPro" id="IPR007543">
    <property type="entry name" value="LptD_C"/>
</dbReference>
<dbReference type="GO" id="GO:0015920">
    <property type="term" value="P:lipopolysaccharide transport"/>
    <property type="evidence" value="ECO:0007669"/>
    <property type="project" value="InterPro"/>
</dbReference>
<dbReference type="GO" id="GO:1990351">
    <property type="term" value="C:transporter complex"/>
    <property type="evidence" value="ECO:0007669"/>
    <property type="project" value="TreeGrafter"/>
</dbReference>
<dbReference type="GO" id="GO:0043165">
    <property type="term" value="P:Gram-negative-bacterium-type cell outer membrane assembly"/>
    <property type="evidence" value="ECO:0007669"/>
    <property type="project" value="UniProtKB-UniRule"/>
</dbReference>
<dbReference type="GO" id="GO:0009279">
    <property type="term" value="C:cell outer membrane"/>
    <property type="evidence" value="ECO:0007669"/>
    <property type="project" value="UniProtKB-SubCell"/>
</dbReference>
<dbReference type="EMBL" id="QGTJ01000004">
    <property type="protein sequence ID" value="PWV62344.1"/>
    <property type="molecule type" value="Genomic_DNA"/>
</dbReference>
<dbReference type="HAMAP" id="MF_01411">
    <property type="entry name" value="LPS_assembly_LptD"/>
    <property type="match status" value="1"/>
</dbReference>
<comment type="subunit">
    <text evidence="4">Component of the lipopolysaccharide transport and assembly complex. Interacts with LptE and LptA.</text>
</comment>
<dbReference type="Proteomes" id="UP000246569">
    <property type="component" value="Unassembled WGS sequence"/>
</dbReference>
<keyword evidence="1 4" id="KW-0732">Signal</keyword>
<evidence type="ECO:0000259" key="6">
    <source>
        <dbReference type="Pfam" id="PF03968"/>
    </source>
</evidence>
<accession>A0A317MWJ0</accession>
<evidence type="ECO:0000313" key="9">
    <source>
        <dbReference type="Proteomes" id="UP000246569"/>
    </source>
</evidence>
<comment type="caution">
    <text evidence="8">The sequence shown here is derived from an EMBL/GenBank/DDBJ whole genome shotgun (WGS) entry which is preliminary data.</text>
</comment>
<comment type="function">
    <text evidence="4">Together with LptE, is involved in the assembly of lipopolysaccharide (LPS) at the surface of the outer membrane.</text>
</comment>
<organism evidence="8 9">
    <name type="scientific">Plasticicumulans acidivorans</name>
    <dbReference type="NCBI Taxonomy" id="886464"/>
    <lineage>
        <taxon>Bacteria</taxon>
        <taxon>Pseudomonadati</taxon>
        <taxon>Pseudomonadota</taxon>
        <taxon>Gammaproteobacteria</taxon>
        <taxon>Candidatus Competibacteraceae</taxon>
        <taxon>Plasticicumulans</taxon>
    </lineage>
</organism>
<keyword evidence="2 4" id="KW-0472">Membrane</keyword>
<evidence type="ECO:0000256" key="1">
    <source>
        <dbReference type="ARBA" id="ARBA00022729"/>
    </source>
</evidence>